<reference evidence="3 4" key="1">
    <citation type="submission" date="2021-04" db="EMBL/GenBank/DDBJ databases">
        <title>Draft Genome of Aeromonas popoffii ID682, isolated from a natural water source in Idaho.</title>
        <authorList>
            <person name="Testerman T."/>
            <person name="Graf J."/>
        </authorList>
    </citation>
    <scope>NUCLEOTIDE SEQUENCE [LARGE SCALE GENOMIC DNA]</scope>
    <source>
        <strain evidence="3 4">ID682</strain>
    </source>
</reference>
<gene>
    <name evidence="3" type="ORF">KAT72_10825</name>
</gene>
<feature type="repeat" description="TPR" evidence="1">
    <location>
        <begin position="68"/>
        <end position="101"/>
    </location>
</feature>
<dbReference type="Proteomes" id="UP000675653">
    <property type="component" value="Unassembled WGS sequence"/>
</dbReference>
<accession>A0ABS5GQS9</accession>
<dbReference type="InterPro" id="IPR041656">
    <property type="entry name" value="TPR_5"/>
</dbReference>
<dbReference type="RefSeq" id="WP_212513589.1">
    <property type="nucleotide sequence ID" value="NZ_CAWQDX010000049.1"/>
</dbReference>
<evidence type="ECO:0000259" key="2">
    <source>
        <dbReference type="Pfam" id="PF12688"/>
    </source>
</evidence>
<dbReference type="EMBL" id="JAGRZL010000027">
    <property type="protein sequence ID" value="MBR7629500.1"/>
    <property type="molecule type" value="Genomic_DNA"/>
</dbReference>
<dbReference type="SMART" id="SM00028">
    <property type="entry name" value="TPR"/>
    <property type="match status" value="2"/>
</dbReference>
<keyword evidence="4" id="KW-1185">Reference proteome</keyword>
<evidence type="ECO:0000313" key="3">
    <source>
        <dbReference type="EMBL" id="MBR7629500.1"/>
    </source>
</evidence>
<dbReference type="Pfam" id="PF12688">
    <property type="entry name" value="TPR_5"/>
    <property type="match status" value="1"/>
</dbReference>
<name>A0ABS5GQS9_9GAMM</name>
<evidence type="ECO:0000256" key="1">
    <source>
        <dbReference type="PROSITE-ProRule" id="PRU00339"/>
    </source>
</evidence>
<comment type="caution">
    <text evidence="3">The sequence shown here is derived from an EMBL/GenBank/DDBJ whole genome shotgun (WGS) entry which is preliminary data.</text>
</comment>
<dbReference type="InterPro" id="IPR011990">
    <property type="entry name" value="TPR-like_helical_dom_sf"/>
</dbReference>
<organism evidence="3 4">
    <name type="scientific">Aeromonas popoffii</name>
    <dbReference type="NCBI Taxonomy" id="70856"/>
    <lineage>
        <taxon>Bacteria</taxon>
        <taxon>Pseudomonadati</taxon>
        <taxon>Pseudomonadota</taxon>
        <taxon>Gammaproteobacteria</taxon>
        <taxon>Aeromonadales</taxon>
        <taxon>Aeromonadaceae</taxon>
        <taxon>Aeromonas</taxon>
    </lineage>
</organism>
<proteinExistence type="predicted"/>
<dbReference type="Gene3D" id="1.25.40.10">
    <property type="entry name" value="Tetratricopeptide repeat domain"/>
    <property type="match status" value="1"/>
</dbReference>
<feature type="domain" description="Tetratrico peptide repeat group 5" evidence="2">
    <location>
        <begin position="34"/>
        <end position="152"/>
    </location>
</feature>
<dbReference type="SUPFAM" id="SSF48452">
    <property type="entry name" value="TPR-like"/>
    <property type="match status" value="1"/>
</dbReference>
<protein>
    <submittedName>
        <fullName evidence="3">Tetratricopeptide repeat protein</fullName>
    </submittedName>
</protein>
<dbReference type="PROSITE" id="PS50005">
    <property type="entry name" value="TPR"/>
    <property type="match status" value="1"/>
</dbReference>
<dbReference type="InterPro" id="IPR019734">
    <property type="entry name" value="TPR_rpt"/>
</dbReference>
<evidence type="ECO:0000313" key="4">
    <source>
        <dbReference type="Proteomes" id="UP000675653"/>
    </source>
</evidence>
<keyword evidence="1" id="KW-0802">TPR repeat</keyword>
<sequence>MKQLETLKAEGRIEEARQHGLLQLIAHPRHAGLHYEVACLHDNLGREAQAIPLYQQAIALGLTDESLRGAWLGLGSAYRTTGQYPEALAAFEQGLARFPDANEFKVFRAMVCYNLGRNKEGMESLLAVLAETATDPALAPYRRAITLYAADLDRRW</sequence>